<keyword evidence="2" id="KW-0378">Hydrolase</keyword>
<keyword evidence="5" id="KW-1185">Reference proteome</keyword>
<dbReference type="STRING" id="299255.SAMN02745129_1095"/>
<comment type="similarity">
    <text evidence="1">Belongs to the AB hydrolase superfamily. AB hydrolase 2 family.</text>
</comment>
<dbReference type="Gene3D" id="3.40.50.1820">
    <property type="entry name" value="alpha/beta hydrolase"/>
    <property type="match status" value="1"/>
</dbReference>
<dbReference type="Proteomes" id="UP000184268">
    <property type="component" value="Unassembled WGS sequence"/>
</dbReference>
<dbReference type="InterPro" id="IPR050565">
    <property type="entry name" value="LYPA1-2/EST-like"/>
</dbReference>
<dbReference type="Pfam" id="PF02230">
    <property type="entry name" value="Abhydrolase_2"/>
    <property type="match status" value="1"/>
</dbReference>
<name>A0A1M5NKJ7_9GAMM</name>
<evidence type="ECO:0000313" key="4">
    <source>
        <dbReference type="EMBL" id="SHG90134.1"/>
    </source>
</evidence>
<feature type="domain" description="Phospholipase/carboxylesterase/thioesterase" evidence="3">
    <location>
        <begin position="6"/>
        <end position="215"/>
    </location>
</feature>
<dbReference type="AlphaFoldDB" id="A0A1M5NKJ7"/>
<dbReference type="InterPro" id="IPR003140">
    <property type="entry name" value="PLipase/COase/thioEstase"/>
</dbReference>
<dbReference type="GO" id="GO:0016787">
    <property type="term" value="F:hydrolase activity"/>
    <property type="evidence" value="ECO:0007669"/>
    <property type="project" value="UniProtKB-KW"/>
</dbReference>
<protein>
    <submittedName>
        <fullName evidence="4">Phospholipase/carboxylesterase</fullName>
    </submittedName>
</protein>
<dbReference type="InterPro" id="IPR029058">
    <property type="entry name" value="AB_hydrolase_fold"/>
</dbReference>
<dbReference type="OrthoDB" id="9801763at2"/>
<reference evidence="4 5" key="1">
    <citation type="submission" date="2016-11" db="EMBL/GenBank/DDBJ databases">
        <authorList>
            <person name="Jaros S."/>
            <person name="Januszkiewicz K."/>
            <person name="Wedrychowicz H."/>
        </authorList>
    </citation>
    <scope>NUCLEOTIDE SEQUENCE [LARGE SCALE GENOMIC DNA]</scope>
    <source>
        <strain evidence="4 5">DSM 16917</strain>
    </source>
</reference>
<dbReference type="RefSeq" id="WP_067654890.1">
    <property type="nucleotide sequence ID" value="NZ_FQXG01000001.1"/>
</dbReference>
<proteinExistence type="inferred from homology"/>
<organism evidence="4 5">
    <name type="scientific">Ferrimonas marina</name>
    <dbReference type="NCBI Taxonomy" id="299255"/>
    <lineage>
        <taxon>Bacteria</taxon>
        <taxon>Pseudomonadati</taxon>
        <taxon>Pseudomonadota</taxon>
        <taxon>Gammaproteobacteria</taxon>
        <taxon>Alteromonadales</taxon>
        <taxon>Ferrimonadaceae</taxon>
        <taxon>Ferrimonas</taxon>
    </lineage>
</organism>
<evidence type="ECO:0000259" key="3">
    <source>
        <dbReference type="Pfam" id="PF02230"/>
    </source>
</evidence>
<dbReference type="SUPFAM" id="SSF53474">
    <property type="entry name" value="alpha/beta-Hydrolases"/>
    <property type="match status" value="1"/>
</dbReference>
<evidence type="ECO:0000256" key="1">
    <source>
        <dbReference type="ARBA" id="ARBA00006499"/>
    </source>
</evidence>
<dbReference type="PANTHER" id="PTHR10655">
    <property type="entry name" value="LYSOPHOSPHOLIPASE-RELATED"/>
    <property type="match status" value="1"/>
</dbReference>
<dbReference type="PANTHER" id="PTHR10655:SF17">
    <property type="entry name" value="LYSOPHOSPHOLIPASE-LIKE PROTEIN 1"/>
    <property type="match status" value="1"/>
</dbReference>
<evidence type="ECO:0000256" key="2">
    <source>
        <dbReference type="ARBA" id="ARBA00022801"/>
    </source>
</evidence>
<evidence type="ECO:0000313" key="5">
    <source>
        <dbReference type="Proteomes" id="UP000184268"/>
    </source>
</evidence>
<gene>
    <name evidence="4" type="ORF">SAMN02745129_1095</name>
</gene>
<sequence length="217" mass="23477">MRDTLVRETGPEPQAAVIWLHGLGASADDFVPVIPHLNLAGCGDIRFLFPQAPSRPVTINQGMVMPAWYDILSLGLEREVDSEHLLASAQTIGQMIEQQVAQGIDSRRIVLIGFSQGGAVAYQTALSHPQPLAGLLALSTYLATADSLTLSDANRQLPVEIHHGSQDPMVPPQLAHKAAERLTQMGLAPRTRSYAMAHELCMAQLDDISSFLRQVLG</sequence>
<accession>A0A1M5NKJ7</accession>
<dbReference type="EMBL" id="FQXG01000001">
    <property type="protein sequence ID" value="SHG90134.1"/>
    <property type="molecule type" value="Genomic_DNA"/>
</dbReference>